<comment type="caution">
    <text evidence="3">The sequence shown here is derived from an EMBL/GenBank/DDBJ whole genome shotgun (WGS) entry which is preliminary data.</text>
</comment>
<dbReference type="SMART" id="SM00671">
    <property type="entry name" value="SEL1"/>
    <property type="match status" value="3"/>
</dbReference>
<keyword evidence="1" id="KW-0863">Zinc-finger</keyword>
<dbReference type="SUPFAM" id="SSF81901">
    <property type="entry name" value="HCP-like"/>
    <property type="match status" value="1"/>
</dbReference>
<feature type="domain" description="RING-type" evidence="2">
    <location>
        <begin position="200"/>
        <end position="244"/>
    </location>
</feature>
<dbReference type="Pfam" id="PF08238">
    <property type="entry name" value="Sel1"/>
    <property type="match status" value="3"/>
</dbReference>
<dbReference type="PANTHER" id="PTHR43628">
    <property type="entry name" value="ACTIVATOR OF C KINASE PROTEIN 1-RELATED"/>
    <property type="match status" value="1"/>
</dbReference>
<dbReference type="InterPro" id="IPR006597">
    <property type="entry name" value="Sel1-like"/>
</dbReference>
<dbReference type="SUPFAM" id="SSF57850">
    <property type="entry name" value="RING/U-box"/>
    <property type="match status" value="1"/>
</dbReference>
<protein>
    <recommendedName>
        <fullName evidence="2">RING-type domain-containing protein</fullName>
    </recommendedName>
</protein>
<reference evidence="3 4" key="1">
    <citation type="journal article" date="2012" name="Genome Biol.">
        <title>Genome and low-iron response of an oceanic diatom adapted to chronic iron limitation.</title>
        <authorList>
            <person name="Lommer M."/>
            <person name="Specht M."/>
            <person name="Roy A.S."/>
            <person name="Kraemer L."/>
            <person name="Andreson R."/>
            <person name="Gutowska M.A."/>
            <person name="Wolf J."/>
            <person name="Bergner S.V."/>
            <person name="Schilhabel M.B."/>
            <person name="Klostermeier U.C."/>
            <person name="Beiko R.G."/>
            <person name="Rosenstiel P."/>
            <person name="Hippler M."/>
            <person name="Laroche J."/>
        </authorList>
    </citation>
    <scope>NUCLEOTIDE SEQUENCE [LARGE SCALE GENOMIC DNA]</scope>
    <source>
        <strain evidence="3 4">CCMP1005</strain>
    </source>
</reference>
<accession>K0SKN1</accession>
<evidence type="ECO:0000259" key="2">
    <source>
        <dbReference type="PROSITE" id="PS50089"/>
    </source>
</evidence>
<dbReference type="AlphaFoldDB" id="K0SKN1"/>
<dbReference type="OrthoDB" id="272077at2759"/>
<name>K0SKN1_THAOC</name>
<dbReference type="Proteomes" id="UP000266841">
    <property type="component" value="Unassembled WGS sequence"/>
</dbReference>
<evidence type="ECO:0000313" key="4">
    <source>
        <dbReference type="Proteomes" id="UP000266841"/>
    </source>
</evidence>
<dbReference type="InterPro" id="IPR052945">
    <property type="entry name" value="Mitotic_Regulator"/>
</dbReference>
<dbReference type="InterPro" id="IPR001841">
    <property type="entry name" value="Znf_RING"/>
</dbReference>
<dbReference type="GO" id="GO:0008270">
    <property type="term" value="F:zinc ion binding"/>
    <property type="evidence" value="ECO:0007669"/>
    <property type="project" value="UniProtKB-KW"/>
</dbReference>
<sequence>MNQPGVPRLIATSFPTLSPGAQSCHSHRDVPRCPHGRLALSAPFVRLEQDRASHSTKSREGARATIFVKKSGYPKLTPATWRCLLPALPAPMPRQPKRNGLCGRVHVNTETAAAHLLTFPADRECVVDTETAKDNESCGKQSTSVMKICGACVRELPDGSYSVEQRGRRQSIRRCEECVNAGNQLVLMKKGRTRSEEDDCPICQLPLPFDVNEWMFKPCCMKRVCDGCILAARKRGMRDCPFCRTPTPKTDSQILAMVQKRVAAGDPMAIWNLGNQYCVGNYGLVKDVSRAVELYERAAELGVTEAHYNLGVLYSFGADVEKDMTKAFRHYEAAAMRSHVLARYNLGCIEGKAGNHVIALQHMLMSAKMGHEGSLNTVKRIFMAGIAIATKADYAAALRGYQSAIEEMSSPDRDEAKALGHNVIKQM</sequence>
<keyword evidence="1" id="KW-0862">Zinc</keyword>
<dbReference type="PANTHER" id="PTHR43628:SF1">
    <property type="entry name" value="CHITIN SYNTHASE REGULATORY FACTOR 2-RELATED"/>
    <property type="match status" value="1"/>
</dbReference>
<dbReference type="Gene3D" id="1.25.40.10">
    <property type="entry name" value="Tetratricopeptide repeat domain"/>
    <property type="match status" value="1"/>
</dbReference>
<evidence type="ECO:0000256" key="1">
    <source>
        <dbReference type="PROSITE-ProRule" id="PRU00175"/>
    </source>
</evidence>
<gene>
    <name evidence="3" type="ORF">THAOC_12181</name>
</gene>
<dbReference type="GO" id="GO:0005737">
    <property type="term" value="C:cytoplasm"/>
    <property type="evidence" value="ECO:0007669"/>
    <property type="project" value="UniProtKB-ARBA"/>
</dbReference>
<dbReference type="EMBL" id="AGNL01014138">
    <property type="protein sequence ID" value="EJK66853.1"/>
    <property type="molecule type" value="Genomic_DNA"/>
</dbReference>
<keyword evidence="4" id="KW-1185">Reference proteome</keyword>
<dbReference type="InterPro" id="IPR013083">
    <property type="entry name" value="Znf_RING/FYVE/PHD"/>
</dbReference>
<keyword evidence="1" id="KW-0479">Metal-binding</keyword>
<dbReference type="InterPro" id="IPR011990">
    <property type="entry name" value="TPR-like_helical_dom_sf"/>
</dbReference>
<organism evidence="3 4">
    <name type="scientific">Thalassiosira oceanica</name>
    <name type="common">Marine diatom</name>
    <dbReference type="NCBI Taxonomy" id="159749"/>
    <lineage>
        <taxon>Eukaryota</taxon>
        <taxon>Sar</taxon>
        <taxon>Stramenopiles</taxon>
        <taxon>Ochrophyta</taxon>
        <taxon>Bacillariophyta</taxon>
        <taxon>Coscinodiscophyceae</taxon>
        <taxon>Thalassiosirophycidae</taxon>
        <taxon>Thalassiosirales</taxon>
        <taxon>Thalassiosiraceae</taxon>
        <taxon>Thalassiosira</taxon>
    </lineage>
</organism>
<dbReference type="Gene3D" id="3.30.40.10">
    <property type="entry name" value="Zinc/RING finger domain, C3HC4 (zinc finger)"/>
    <property type="match status" value="1"/>
</dbReference>
<proteinExistence type="predicted"/>
<evidence type="ECO:0000313" key="3">
    <source>
        <dbReference type="EMBL" id="EJK66853.1"/>
    </source>
</evidence>
<dbReference type="PROSITE" id="PS50089">
    <property type="entry name" value="ZF_RING_2"/>
    <property type="match status" value="1"/>
</dbReference>
<dbReference type="eggNOG" id="ENOG502QV88">
    <property type="taxonomic scope" value="Eukaryota"/>
</dbReference>